<reference evidence="8" key="1">
    <citation type="submission" date="2016-04" db="EMBL/GenBank/DDBJ databases">
        <authorList>
            <person name="Nguyen H.D."/>
            <person name="Samba Siva P."/>
            <person name="Cullis J."/>
            <person name="Levesque C.A."/>
            <person name="Hambleton S."/>
        </authorList>
    </citation>
    <scope>NUCLEOTIDE SEQUENCE</scope>
    <source>
        <strain evidence="8">DAOMC 236416</strain>
    </source>
</reference>
<gene>
    <name evidence="8" type="ORF">A4X13_0g450</name>
</gene>
<feature type="coiled-coil region" evidence="4">
    <location>
        <begin position="1173"/>
        <end position="1338"/>
    </location>
</feature>
<feature type="compositionally biased region" description="Acidic residues" evidence="5">
    <location>
        <begin position="21"/>
        <end position="50"/>
    </location>
</feature>
<dbReference type="Pfam" id="PF25785">
    <property type="entry name" value="TPR"/>
    <property type="match status" value="1"/>
</dbReference>
<feature type="domain" description="Nucleoprotein TPR/MLP1-2" evidence="6">
    <location>
        <begin position="1324"/>
        <end position="1450"/>
    </location>
</feature>
<feature type="compositionally biased region" description="Low complexity" evidence="5">
    <location>
        <begin position="921"/>
        <end position="934"/>
    </location>
</feature>
<comment type="subcellular location">
    <subcellularLocation>
        <location evidence="1">Nucleus</location>
    </subcellularLocation>
</comment>
<feature type="coiled-coil region" evidence="4">
    <location>
        <begin position="1564"/>
        <end position="1798"/>
    </location>
</feature>
<feature type="region of interest" description="Disordered" evidence="5">
    <location>
        <begin position="1902"/>
        <end position="1967"/>
    </location>
</feature>
<organism evidence="8 9">
    <name type="scientific">Tilletia indica</name>
    <dbReference type="NCBI Taxonomy" id="43049"/>
    <lineage>
        <taxon>Eukaryota</taxon>
        <taxon>Fungi</taxon>
        <taxon>Dikarya</taxon>
        <taxon>Basidiomycota</taxon>
        <taxon>Ustilaginomycotina</taxon>
        <taxon>Exobasidiomycetes</taxon>
        <taxon>Tilletiales</taxon>
        <taxon>Tilletiaceae</taxon>
        <taxon>Tilletia</taxon>
    </lineage>
</organism>
<evidence type="ECO:0000256" key="2">
    <source>
        <dbReference type="ARBA" id="ARBA00023054"/>
    </source>
</evidence>
<dbReference type="GO" id="GO:0006606">
    <property type="term" value="P:protein import into nucleus"/>
    <property type="evidence" value="ECO:0007669"/>
    <property type="project" value="InterPro"/>
</dbReference>
<feature type="region of interest" description="Disordered" evidence="5">
    <location>
        <begin position="1338"/>
        <end position="1365"/>
    </location>
</feature>
<feature type="compositionally biased region" description="Basic and acidic residues" evidence="5">
    <location>
        <begin position="1347"/>
        <end position="1365"/>
    </location>
</feature>
<feature type="domain" description="NUA/TPR/MLP1-2-like" evidence="7">
    <location>
        <begin position="744"/>
        <end position="849"/>
    </location>
</feature>
<feature type="coiled-coil region" evidence="4">
    <location>
        <begin position="200"/>
        <end position="306"/>
    </location>
</feature>
<dbReference type="SUPFAM" id="SSF47162">
    <property type="entry name" value="Apolipoprotein"/>
    <property type="match status" value="1"/>
</dbReference>
<dbReference type="InterPro" id="IPR012929">
    <property type="entry name" value="Nucleoprot-TPR/MLP1-2_dom"/>
</dbReference>
<protein>
    <recommendedName>
        <fullName evidence="10">Nucleoprotein TPR/MLP1 domain-containing protein</fullName>
    </recommendedName>
</protein>
<feature type="region of interest" description="Disordered" evidence="5">
    <location>
        <begin position="848"/>
        <end position="869"/>
    </location>
</feature>
<feature type="compositionally biased region" description="Low complexity" evidence="5">
    <location>
        <begin position="2117"/>
        <end position="2127"/>
    </location>
</feature>
<dbReference type="GO" id="GO:0017056">
    <property type="term" value="F:structural constituent of nuclear pore"/>
    <property type="evidence" value="ECO:0007669"/>
    <property type="project" value="TreeGrafter"/>
</dbReference>
<feature type="compositionally biased region" description="Polar residues" evidence="5">
    <location>
        <begin position="110"/>
        <end position="123"/>
    </location>
</feature>
<evidence type="ECO:0000256" key="1">
    <source>
        <dbReference type="ARBA" id="ARBA00004123"/>
    </source>
</evidence>
<keyword evidence="9" id="KW-1185">Reference proteome</keyword>
<feature type="compositionally biased region" description="Acidic residues" evidence="5">
    <location>
        <begin position="1868"/>
        <end position="1877"/>
    </location>
</feature>
<feature type="region of interest" description="Disordered" evidence="5">
    <location>
        <begin position="783"/>
        <end position="803"/>
    </location>
</feature>
<comment type="caution">
    <text evidence="8">The sequence shown here is derived from an EMBL/GenBank/DDBJ whole genome shotgun (WGS) entry which is preliminary data.</text>
</comment>
<feature type="compositionally biased region" description="Basic and acidic residues" evidence="5">
    <location>
        <begin position="51"/>
        <end position="62"/>
    </location>
</feature>
<evidence type="ECO:0000259" key="7">
    <source>
        <dbReference type="Pfam" id="PF25785"/>
    </source>
</evidence>
<feature type="compositionally biased region" description="Basic and acidic residues" evidence="5">
    <location>
        <begin position="1940"/>
        <end position="1950"/>
    </location>
</feature>
<evidence type="ECO:0000256" key="5">
    <source>
        <dbReference type="SAM" id="MobiDB-lite"/>
    </source>
</evidence>
<feature type="compositionally biased region" description="Acidic residues" evidence="5">
    <location>
        <begin position="75"/>
        <end position="104"/>
    </location>
</feature>
<proteinExistence type="predicted"/>
<feature type="region of interest" description="Disordered" evidence="5">
    <location>
        <begin position="2016"/>
        <end position="2148"/>
    </location>
</feature>
<dbReference type="Gene3D" id="1.20.120.20">
    <property type="entry name" value="Apolipoprotein"/>
    <property type="match status" value="1"/>
</dbReference>
<evidence type="ECO:0000313" key="8">
    <source>
        <dbReference type="EMBL" id="KAE8260276.1"/>
    </source>
</evidence>
<dbReference type="PANTHER" id="PTHR18898">
    <property type="entry name" value="NUCLEOPROTEIN TPR-RELATED"/>
    <property type="match status" value="1"/>
</dbReference>
<feature type="coiled-coil region" evidence="4">
    <location>
        <begin position="944"/>
        <end position="1066"/>
    </location>
</feature>
<keyword evidence="3" id="KW-0539">Nucleus</keyword>
<feature type="region of interest" description="Disordered" evidence="5">
    <location>
        <begin position="1857"/>
        <end position="1887"/>
    </location>
</feature>
<feature type="coiled-coil region" evidence="4">
    <location>
        <begin position="1388"/>
        <end position="1468"/>
    </location>
</feature>
<evidence type="ECO:0000259" key="6">
    <source>
        <dbReference type="Pfam" id="PF07926"/>
    </source>
</evidence>
<reference evidence="8" key="2">
    <citation type="journal article" date="2019" name="IMA Fungus">
        <title>Genome sequencing and comparison of five Tilletia species to identify candidate genes for the detection of regulated species infecting wheat.</title>
        <authorList>
            <person name="Nguyen H.D.T."/>
            <person name="Sultana T."/>
            <person name="Kesanakurti P."/>
            <person name="Hambleton S."/>
        </authorList>
    </citation>
    <scope>NUCLEOTIDE SEQUENCE</scope>
    <source>
        <strain evidence="8">DAOMC 236416</strain>
    </source>
</reference>
<sequence length="2148" mass="234980">MSGLPPTAFSFGYGNYQNPDGNDDNADERMEDAEPEGSDSAEDSDDDGVVEVDREGNEHDADADGDEDALARNDDGDDDDDDEEEEFDDDDEGEEEEAEGDDELALQGPTHRQGQQQPTSVLNVSDDDSENAMVTSSASFAASASTAPLSFFGHEQPLPPLPFTLSSSSTSAASSAAPQVIESDFLTSAFSPELANLAAAASASSNAAAFNAELEQVRAQADADTATLRAELATNLEAAQNKFQNKLDQVRAEAEQQLSAVRAELSATIDALSTEKSDNESLRAKLGDITNQLMESQERTAELERDKLEVAAAAAAAELGQLPDGSDAAVGAPQAVIASLRIQLKSTASSNRELLRALEREKTTARQAEDRAYELNIKVRETQNQVTKLLSEMQGLKNADSTRNFKLTSVSQELELSRKELDFVKNELTKLQHSSSQFRTTKSSEVSRLQTALTDAESRATALEKKVTSLQGAYDRGLAKQNDLLDRAEEAERRRAEDEAAFKGEMDTQIHLVSLYEQRASDAERRAKAVEGQWEDVTRGWKEREEHTRLQVTEEIARREAAEKEKEELKAALDQLAEGVGIQVNRDGADASAAQNGADEQALIRATSMEPNAQQGVGSAGGLFGSLFGGRARSSTPAGPMLSAITASPSAQLASRLQKSGKSFTQVYHELSVATEELRREREEHGKVSQMLREVAAEAQQNEARWKAEREDAATTTRQLEVLNREFALVCTESQKREKGLKREQAELARVARENALLESQVVDQGRQIRALLREQLLRDDPSAADRLEDDGTDLSGLSRTDANAVPQDTSSIITANLVTFKSLSEMVTQNQRLLRMTRELASRMEARDREVSAVNGGGDGGANGIDEEELEELRSTLDRLEEQLRAERSNKKALTAERDLLRARLQRSADGSGTNGGPVNGASSSGAGNGGTSTADAALIQAHELLRLEHDRLQQHYETYRAETAEDLRQLKEDVSQARRESSKSGAKAAREKARCEAAEERYEMLQQSFEMQRDESHELSRQVQKLRTSCAKAEASIQSLDSNLSETRANLEQARTAAANAAAERDLAKSMEKRVIEEHRGLLAERSNLAQLLQSVQMMQLDLEKAGSLNRERLEAQVGTLETTVKDLKDRLAKEEADHRDSMLRREVEAKEAHTKLDTANTELLEAKKHLVDTNGKLTQLSTKHEELSKELQLKLEMLAVYERQASEDDTDGVSKEKKLEMELAEVRGNLKALAVELEATKAHMEQYKSIAQGAEDATEQLQTTLDETKKDAAEQVAAKENEMNSIKQRMNTFIEELSKAQEEAADLKKQLASQKAEFNSQKKELEDTLTQLTGAEEAATAPEEPIRSDRDQQARLAEEAERKYQSELVAHAKDVEELHRVRDQLRTAQVESREAVRAKETAEANLTGSEASWITQREAIGREIDDLKKSIDDLKKQNALLHDALESANNQATKLRQAHADSTADNFDPDQSVSAIPTTELGEVVRYIRKEKEIVDVQLGLTRQEAARLRQNLEYANTSIEKLRSELVEERGKVVAAAGSSAQQQDLLEKVQQVNLLRESNSTLRQETERARSRINTLETQLRTTQTELQPLRERATMAEAELESSREQAKILEEDSKRWQTRVQTILAQYNQQDPEEVRTLKEQAAKVDGLIETNQRLQEELSAANAKFDGIKSRFDQLRNQTKALLEKSSAQVEDTKKDLAAKEQEHSEALAALQTKLDAAVASAESESTAKAVADAQSQWEEEKKKLDERNETHLARAKEFLTHRRVAEAAQKEAETKLADLQKELDEIRSGNSAEIEKAVAEKLAEFKKSAELGGTLDPADSNLLSLQERLAKQEEELKQAQARIAELEAALAATGSGDKEGEEGEEGEDGAASAAEIEALKAKHAQELAEVRTEATARAMEKQQELEAQIAKMKKEQSTGGEDGEVTTAAPDPEKMEEEVQKRLSALEAEREAAQAAAIKAAVEAQLKDAAQKHKDEVVDAVERAKNEANLRNQLHLSKRDKTIVNLQKELSELKGQGEQVKEEEKPSGSTEAAPAAAPAAVAPPSAETSKEASTSAATPARPLQGQSIVGAGGRALRGSSIRGGAAAALAAATADAKPPTGPAKRKLGAAAGAGEDAGNTSTENAANKKARGRAGRRGA</sequence>
<keyword evidence="2 4" id="KW-0175">Coiled coil</keyword>
<dbReference type="GO" id="GO:0006406">
    <property type="term" value="P:mRNA export from nucleus"/>
    <property type="evidence" value="ECO:0007669"/>
    <property type="project" value="TreeGrafter"/>
</dbReference>
<dbReference type="InterPro" id="IPR057974">
    <property type="entry name" value="NUA/TPR/MLP1-2-like_dom"/>
</dbReference>
<dbReference type="Proteomes" id="UP000077521">
    <property type="component" value="Unassembled WGS sequence"/>
</dbReference>
<feature type="region of interest" description="Disordered" evidence="5">
    <location>
        <begin position="1"/>
        <end position="140"/>
    </location>
</feature>
<accession>A0A8T8TI65</accession>
<feature type="compositionally biased region" description="Low complexity" evidence="5">
    <location>
        <begin position="2041"/>
        <end position="2069"/>
    </location>
</feature>
<dbReference type="EMBL" id="LWDF02000014">
    <property type="protein sequence ID" value="KAE8260276.1"/>
    <property type="molecule type" value="Genomic_DNA"/>
</dbReference>
<evidence type="ECO:0008006" key="10">
    <source>
        <dbReference type="Google" id="ProtNLM"/>
    </source>
</evidence>
<feature type="compositionally biased region" description="Basic and acidic residues" evidence="5">
    <location>
        <begin position="1902"/>
        <end position="1913"/>
    </location>
</feature>
<evidence type="ECO:0000313" key="9">
    <source>
        <dbReference type="Proteomes" id="UP000077521"/>
    </source>
</evidence>
<feature type="compositionally biased region" description="Basic residues" evidence="5">
    <location>
        <begin position="2137"/>
        <end position="2148"/>
    </location>
</feature>
<dbReference type="GO" id="GO:0005643">
    <property type="term" value="C:nuclear pore"/>
    <property type="evidence" value="ECO:0007669"/>
    <property type="project" value="TreeGrafter"/>
</dbReference>
<evidence type="ECO:0000256" key="4">
    <source>
        <dbReference type="SAM" id="Coils"/>
    </source>
</evidence>
<dbReference type="PANTHER" id="PTHR18898:SF2">
    <property type="entry name" value="NUCLEOPROTEIN TPR"/>
    <property type="match status" value="1"/>
</dbReference>
<feature type="region of interest" description="Disordered" evidence="5">
    <location>
        <begin position="908"/>
        <end position="934"/>
    </location>
</feature>
<name>A0A8T8TI65_9BASI</name>
<dbReference type="Pfam" id="PF07926">
    <property type="entry name" value="TPR_MLP1_2"/>
    <property type="match status" value="1"/>
</dbReference>
<feature type="coiled-coil region" evidence="4">
    <location>
        <begin position="351"/>
        <end position="579"/>
    </location>
</feature>
<feature type="compositionally biased region" description="Low complexity" evidence="5">
    <location>
        <begin position="2085"/>
        <end position="2107"/>
    </location>
</feature>
<feature type="coiled-coil region" evidence="4">
    <location>
        <begin position="1113"/>
        <end position="1140"/>
    </location>
</feature>
<evidence type="ECO:0000256" key="3">
    <source>
        <dbReference type="ARBA" id="ARBA00023242"/>
    </source>
</evidence>